<accession>A0AAJ7L7D6</accession>
<gene>
    <name evidence="2" type="primary">LOC100900889</name>
</gene>
<name>A0AAJ7L7D6_9ACAR</name>
<evidence type="ECO:0000313" key="2">
    <source>
        <dbReference type="RefSeq" id="XP_018496117.1"/>
    </source>
</evidence>
<dbReference type="KEGG" id="goe:100900889"/>
<sequence>MFQLHKNPAAIGRMTILIVGLVLTREYEKRYGTRSATVDACSTDRDFVSKVESEAKRLEIKGFMEPYGDCCFSGVLQGPKPELDEMKSWFFNNSEAGREGKEQVYGEFQTDWRNHRKFRIVKPGET</sequence>
<dbReference type="Proteomes" id="UP000694867">
    <property type="component" value="Unplaced"/>
</dbReference>
<reference evidence="2" key="1">
    <citation type="submission" date="2025-08" db="UniProtKB">
        <authorList>
            <consortium name="RefSeq"/>
        </authorList>
    </citation>
    <scope>IDENTIFICATION</scope>
</reference>
<organism evidence="1 2">
    <name type="scientific">Galendromus occidentalis</name>
    <name type="common">western predatory mite</name>
    <dbReference type="NCBI Taxonomy" id="34638"/>
    <lineage>
        <taxon>Eukaryota</taxon>
        <taxon>Metazoa</taxon>
        <taxon>Ecdysozoa</taxon>
        <taxon>Arthropoda</taxon>
        <taxon>Chelicerata</taxon>
        <taxon>Arachnida</taxon>
        <taxon>Acari</taxon>
        <taxon>Parasitiformes</taxon>
        <taxon>Mesostigmata</taxon>
        <taxon>Gamasina</taxon>
        <taxon>Phytoseioidea</taxon>
        <taxon>Phytoseiidae</taxon>
        <taxon>Typhlodrominae</taxon>
        <taxon>Galendromus</taxon>
    </lineage>
</organism>
<keyword evidence="1" id="KW-1185">Reference proteome</keyword>
<evidence type="ECO:0000313" key="1">
    <source>
        <dbReference type="Proteomes" id="UP000694867"/>
    </source>
</evidence>
<protein>
    <submittedName>
        <fullName evidence="2">Uncharacterized protein LOC100900889</fullName>
    </submittedName>
</protein>
<dbReference type="RefSeq" id="XP_018496117.1">
    <property type="nucleotide sequence ID" value="XM_018640601.1"/>
</dbReference>
<proteinExistence type="predicted"/>
<dbReference type="AlphaFoldDB" id="A0AAJ7L7D6"/>
<dbReference type="GeneID" id="100900889"/>